<proteinExistence type="predicted"/>
<evidence type="ECO:0000313" key="1">
    <source>
        <dbReference type="EMBL" id="CAG9770294.1"/>
    </source>
</evidence>
<dbReference type="AlphaFoldDB" id="A0A9N9QQM5"/>
<reference evidence="1" key="1">
    <citation type="submission" date="2022-01" db="EMBL/GenBank/DDBJ databases">
        <authorList>
            <person name="King R."/>
        </authorList>
    </citation>
    <scope>NUCLEOTIDE SEQUENCE</scope>
</reference>
<organism evidence="1 2">
    <name type="scientific">Ceutorhynchus assimilis</name>
    <name type="common">cabbage seed weevil</name>
    <dbReference type="NCBI Taxonomy" id="467358"/>
    <lineage>
        <taxon>Eukaryota</taxon>
        <taxon>Metazoa</taxon>
        <taxon>Ecdysozoa</taxon>
        <taxon>Arthropoda</taxon>
        <taxon>Hexapoda</taxon>
        <taxon>Insecta</taxon>
        <taxon>Pterygota</taxon>
        <taxon>Neoptera</taxon>
        <taxon>Endopterygota</taxon>
        <taxon>Coleoptera</taxon>
        <taxon>Polyphaga</taxon>
        <taxon>Cucujiformia</taxon>
        <taxon>Curculionidae</taxon>
        <taxon>Ceutorhynchinae</taxon>
        <taxon>Ceutorhynchus</taxon>
    </lineage>
</organism>
<name>A0A9N9QQM5_9CUCU</name>
<keyword evidence="2" id="KW-1185">Reference proteome</keyword>
<evidence type="ECO:0000313" key="2">
    <source>
        <dbReference type="Proteomes" id="UP001152799"/>
    </source>
</evidence>
<accession>A0A9N9QQM5</accession>
<gene>
    <name evidence="1" type="ORF">CEUTPL_LOCUS10749</name>
</gene>
<dbReference type="OrthoDB" id="5538672at2759"/>
<protein>
    <submittedName>
        <fullName evidence="1">Uncharacterized protein</fullName>
    </submittedName>
</protein>
<dbReference type="Proteomes" id="UP001152799">
    <property type="component" value="Chromosome 6"/>
</dbReference>
<dbReference type="EMBL" id="OU892282">
    <property type="protein sequence ID" value="CAG9770294.1"/>
    <property type="molecule type" value="Genomic_DNA"/>
</dbReference>
<sequence>MSKKPTPKLLTPGEISKKIMLKPKKIYTKEWLDKDGLNRDQRLALYNEKKNKFLDCAKAYNRMNVETSMCPKVQLNSDYESRLNLDFLKEKEPVEEDCDSFCCCPNRIPGAGRVLRRRTLRHIEEVEEPTVKICSTEAWFKRHLILNKFIWAARTVIIQNRLQKVLDKFRGLTLKDIRAIEETMSEKTCEEYHCHPVFLKFL</sequence>